<feature type="compositionally biased region" description="Acidic residues" evidence="12">
    <location>
        <begin position="191"/>
        <end position="211"/>
    </location>
</feature>
<feature type="domain" description="ZAD" evidence="14">
    <location>
        <begin position="8"/>
        <end position="83"/>
    </location>
</feature>
<keyword evidence="2 11" id="KW-0479">Metal-binding</keyword>
<evidence type="ECO:0000256" key="1">
    <source>
        <dbReference type="ARBA" id="ARBA00004123"/>
    </source>
</evidence>
<dbReference type="PANTHER" id="PTHR24399">
    <property type="entry name" value="ZINC FINGER AND BTB DOMAIN-CONTAINING"/>
    <property type="match status" value="1"/>
</dbReference>
<dbReference type="PANTHER" id="PTHR24399:SF23">
    <property type="entry name" value="C2H2-TYPE DOMAIN-CONTAINING PROTEIN"/>
    <property type="match status" value="1"/>
</dbReference>
<evidence type="ECO:0000256" key="8">
    <source>
        <dbReference type="ARBA" id="ARBA00023163"/>
    </source>
</evidence>
<feature type="domain" description="C2H2-type" evidence="13">
    <location>
        <begin position="535"/>
        <end position="557"/>
    </location>
</feature>
<reference evidence="15 16" key="1">
    <citation type="submission" date="2016-03" db="EMBL/GenBank/DDBJ databases">
        <title>Cyphomyrmex costatus WGS genome.</title>
        <authorList>
            <person name="Nygaard S."/>
            <person name="Hu H."/>
            <person name="Boomsma J."/>
            <person name="Zhang G."/>
        </authorList>
    </citation>
    <scope>NUCLEOTIDE SEQUENCE [LARGE SCALE GENOMIC DNA]</scope>
    <source>
        <strain evidence="15">MS0001</strain>
        <tissue evidence="15">Whole body</tissue>
    </source>
</reference>
<dbReference type="STRING" id="456900.A0A195C2W1"/>
<feature type="binding site" evidence="11">
    <location>
        <position position="59"/>
    </location>
    <ligand>
        <name>Zn(2+)</name>
        <dbReference type="ChEBI" id="CHEBI:29105"/>
    </ligand>
</feature>
<keyword evidence="8" id="KW-0804">Transcription</keyword>
<dbReference type="SUPFAM" id="SSF57667">
    <property type="entry name" value="beta-beta-alpha zinc fingers"/>
    <property type="match status" value="4"/>
</dbReference>
<keyword evidence="4 10" id="KW-0863">Zinc-finger</keyword>
<keyword evidence="9" id="KW-0539">Nucleus</keyword>
<dbReference type="InterPro" id="IPR055187">
    <property type="entry name" value="C2CH-3rd_BIRD-IDD"/>
</dbReference>
<dbReference type="InterPro" id="IPR036236">
    <property type="entry name" value="Znf_C2H2_sf"/>
</dbReference>
<feature type="domain" description="C2H2-type" evidence="13">
    <location>
        <begin position="589"/>
        <end position="616"/>
    </location>
</feature>
<feature type="region of interest" description="Disordered" evidence="12">
    <location>
        <begin position="148"/>
        <end position="229"/>
    </location>
</feature>
<feature type="domain" description="C2H2-type" evidence="13">
    <location>
        <begin position="478"/>
        <end position="505"/>
    </location>
</feature>
<feature type="compositionally biased region" description="Polar residues" evidence="12">
    <location>
        <begin position="148"/>
        <end position="187"/>
    </location>
</feature>
<dbReference type="Pfam" id="PF00096">
    <property type="entry name" value="zf-C2H2"/>
    <property type="match status" value="4"/>
</dbReference>
<feature type="compositionally biased region" description="Basic residues" evidence="12">
    <location>
        <begin position="379"/>
        <end position="390"/>
    </location>
</feature>
<dbReference type="Proteomes" id="UP000078542">
    <property type="component" value="Unassembled WGS sequence"/>
</dbReference>
<gene>
    <name evidence="15" type="ORF">ALC62_14109</name>
</gene>
<dbReference type="SMART" id="SM00355">
    <property type="entry name" value="ZnF_C2H2"/>
    <property type="match status" value="9"/>
</dbReference>
<feature type="domain" description="C2H2-type" evidence="13">
    <location>
        <begin position="617"/>
        <end position="644"/>
    </location>
</feature>
<evidence type="ECO:0000256" key="6">
    <source>
        <dbReference type="ARBA" id="ARBA00023015"/>
    </source>
</evidence>
<dbReference type="Gene3D" id="3.40.1800.20">
    <property type="match status" value="1"/>
</dbReference>
<evidence type="ECO:0000256" key="10">
    <source>
        <dbReference type="PROSITE-ProRule" id="PRU00042"/>
    </source>
</evidence>
<dbReference type="AlphaFoldDB" id="A0A195C2W1"/>
<dbReference type="EMBL" id="KQ978317">
    <property type="protein sequence ID" value="KYM95199.1"/>
    <property type="molecule type" value="Genomic_DNA"/>
</dbReference>
<organism evidence="15 16">
    <name type="scientific">Cyphomyrmex costatus</name>
    <dbReference type="NCBI Taxonomy" id="456900"/>
    <lineage>
        <taxon>Eukaryota</taxon>
        <taxon>Metazoa</taxon>
        <taxon>Ecdysozoa</taxon>
        <taxon>Arthropoda</taxon>
        <taxon>Hexapoda</taxon>
        <taxon>Insecta</taxon>
        <taxon>Pterygota</taxon>
        <taxon>Neoptera</taxon>
        <taxon>Endopterygota</taxon>
        <taxon>Hymenoptera</taxon>
        <taxon>Apocrita</taxon>
        <taxon>Aculeata</taxon>
        <taxon>Formicoidea</taxon>
        <taxon>Formicidae</taxon>
        <taxon>Myrmicinae</taxon>
        <taxon>Cyphomyrmex</taxon>
    </lineage>
</organism>
<accession>A0A195C2W1</accession>
<keyword evidence="3" id="KW-0677">Repeat</keyword>
<evidence type="ECO:0000259" key="13">
    <source>
        <dbReference type="PROSITE" id="PS50157"/>
    </source>
</evidence>
<keyword evidence="5 11" id="KW-0862">Zinc</keyword>
<name>A0A195C2W1_9HYME</name>
<dbReference type="SMART" id="SM00868">
    <property type="entry name" value="zf-AD"/>
    <property type="match status" value="1"/>
</dbReference>
<protein>
    <submittedName>
        <fullName evidence="15">Uncharacterized protein</fullName>
    </submittedName>
</protein>
<keyword evidence="16" id="KW-1185">Reference proteome</keyword>
<feature type="region of interest" description="Disordered" evidence="12">
    <location>
        <begin position="371"/>
        <end position="390"/>
    </location>
</feature>
<evidence type="ECO:0000313" key="16">
    <source>
        <dbReference type="Proteomes" id="UP000078542"/>
    </source>
</evidence>
<dbReference type="Pfam" id="PF22995">
    <property type="entry name" value="C2CH-3rd_BIRD-IDD"/>
    <property type="match status" value="1"/>
</dbReference>
<dbReference type="InterPro" id="IPR013087">
    <property type="entry name" value="Znf_C2H2_type"/>
</dbReference>
<evidence type="ECO:0000256" key="2">
    <source>
        <dbReference type="ARBA" id="ARBA00022723"/>
    </source>
</evidence>
<dbReference type="GO" id="GO:0000978">
    <property type="term" value="F:RNA polymerase II cis-regulatory region sequence-specific DNA binding"/>
    <property type="evidence" value="ECO:0007669"/>
    <property type="project" value="TreeGrafter"/>
</dbReference>
<keyword evidence="7" id="KW-0238">DNA-binding</keyword>
<evidence type="ECO:0000256" key="11">
    <source>
        <dbReference type="PROSITE-ProRule" id="PRU01263"/>
    </source>
</evidence>
<evidence type="ECO:0000259" key="14">
    <source>
        <dbReference type="PROSITE" id="PS51915"/>
    </source>
</evidence>
<feature type="binding site" evidence="11">
    <location>
        <position position="13"/>
    </location>
    <ligand>
        <name>Zn(2+)</name>
        <dbReference type="ChEBI" id="CHEBI:29105"/>
    </ligand>
</feature>
<evidence type="ECO:0000313" key="15">
    <source>
        <dbReference type="EMBL" id="KYM95199.1"/>
    </source>
</evidence>
<dbReference type="Gene3D" id="3.30.160.60">
    <property type="entry name" value="Classic Zinc Finger"/>
    <property type="match status" value="6"/>
</dbReference>
<feature type="domain" description="C2H2-type" evidence="13">
    <location>
        <begin position="392"/>
        <end position="419"/>
    </location>
</feature>
<sequence length="669" mass="76890">MSSLDYLDLCRLCLVKDRVSVPIFEGEGDVRQIFLKITACLPVKVNREDKLPKKICDDCVYKVELCYQFWHTTANAEKQLLQWLGDVNMEDKQGYNVLNPNEIKPDQSNENRLDGTVMQQVSEHQNNMNMSMMDNMSLSMPMIMSSNTQQQITSVPMDNTGSSVQPVAGPSTQATHDQITQTQTDASTQHEEEEESSDEEENSDDECDGDEGLPIKEESEDDPNNRTIEPTTFVNVSLPCDEAGPSGLQQQKITDMPEIVIPQTTDVDPKTGSNQLDPLSSTFLIVKLEDDYFRIPKSLSVFMMKEPPPIEENNFKVKLKEEEKIEKNNPDEKNQELVEAREKNEIAIDDLNDLDDLDDLDDAPLDFRKRRKNELSKTRSNKHTTNPKKKSHICQICHITFDRKSKLTSHMYKHSNSRPHKCTICSKGFKTSAYLSRHMEIHDEPAQLHACTLCEFKARTKPYLKIHYIRKHTEDYNYSCEQCGKMFKVQSDYTTHMKDHDTESCVCDICGTSYPSKSSLYFHKHYKHKTKIKEFECQVCRKRFKTQKNLDSHAELHKMKYVCEQCGMEFKFKYGLTKHLRTHSGEKSYLCAICGKTFGCLSSQKIHLLTHVGERPYVCDICGQSFTQRSPMMLHRKKHPGIHPPPPPIKITNLLHGVQDRIVVNKSAK</sequence>
<keyword evidence="6" id="KW-0805">Transcription regulation</keyword>
<evidence type="ECO:0000256" key="7">
    <source>
        <dbReference type="ARBA" id="ARBA00023125"/>
    </source>
</evidence>
<feature type="binding site" evidence="11">
    <location>
        <position position="56"/>
    </location>
    <ligand>
        <name>Zn(2+)</name>
        <dbReference type="ChEBI" id="CHEBI:29105"/>
    </ligand>
</feature>
<proteinExistence type="predicted"/>
<evidence type="ECO:0000256" key="5">
    <source>
        <dbReference type="ARBA" id="ARBA00022833"/>
    </source>
</evidence>
<dbReference type="FunFam" id="3.30.160.60:FF:000325">
    <property type="entry name" value="ZFP90 zinc finger protein"/>
    <property type="match status" value="1"/>
</dbReference>
<evidence type="ECO:0000256" key="9">
    <source>
        <dbReference type="ARBA" id="ARBA00023242"/>
    </source>
</evidence>
<dbReference type="PROSITE" id="PS00028">
    <property type="entry name" value="ZINC_FINGER_C2H2_1"/>
    <property type="match status" value="7"/>
</dbReference>
<dbReference type="Pfam" id="PF07776">
    <property type="entry name" value="zf-AD"/>
    <property type="match status" value="1"/>
</dbReference>
<feature type="domain" description="C2H2-type" evidence="13">
    <location>
        <begin position="420"/>
        <end position="447"/>
    </location>
</feature>
<dbReference type="GO" id="GO:0001227">
    <property type="term" value="F:DNA-binding transcription repressor activity, RNA polymerase II-specific"/>
    <property type="evidence" value="ECO:0007669"/>
    <property type="project" value="TreeGrafter"/>
</dbReference>
<dbReference type="InterPro" id="IPR012934">
    <property type="entry name" value="Znf_AD"/>
</dbReference>
<feature type="domain" description="C2H2-type" evidence="13">
    <location>
        <begin position="561"/>
        <end position="588"/>
    </location>
</feature>
<evidence type="ECO:0000256" key="3">
    <source>
        <dbReference type="ARBA" id="ARBA00022737"/>
    </source>
</evidence>
<dbReference type="GO" id="GO:0008270">
    <property type="term" value="F:zinc ion binding"/>
    <property type="evidence" value="ECO:0007669"/>
    <property type="project" value="UniProtKB-UniRule"/>
</dbReference>
<comment type="subcellular location">
    <subcellularLocation>
        <location evidence="1">Nucleus</location>
    </subcellularLocation>
</comment>
<dbReference type="GO" id="GO:0005654">
    <property type="term" value="C:nucleoplasm"/>
    <property type="evidence" value="ECO:0007669"/>
    <property type="project" value="TreeGrafter"/>
</dbReference>
<dbReference type="PROSITE" id="PS50157">
    <property type="entry name" value="ZINC_FINGER_C2H2_2"/>
    <property type="match status" value="7"/>
</dbReference>
<dbReference type="FunFam" id="3.30.160.60:FF:000303">
    <property type="entry name" value="Zinc finger protein 41"/>
    <property type="match status" value="1"/>
</dbReference>
<evidence type="ECO:0000256" key="4">
    <source>
        <dbReference type="ARBA" id="ARBA00022771"/>
    </source>
</evidence>
<dbReference type="PROSITE" id="PS51915">
    <property type="entry name" value="ZAD"/>
    <property type="match status" value="1"/>
</dbReference>
<dbReference type="Pfam" id="PF13912">
    <property type="entry name" value="zf-C2H2_6"/>
    <property type="match status" value="1"/>
</dbReference>
<feature type="binding site" evidence="11">
    <location>
        <position position="10"/>
    </location>
    <ligand>
        <name>Zn(2+)</name>
        <dbReference type="ChEBI" id="CHEBI:29105"/>
    </ligand>
</feature>
<dbReference type="SUPFAM" id="SSF57716">
    <property type="entry name" value="Glucocorticoid receptor-like (DNA-binding domain)"/>
    <property type="match status" value="1"/>
</dbReference>
<evidence type="ECO:0000256" key="12">
    <source>
        <dbReference type="SAM" id="MobiDB-lite"/>
    </source>
</evidence>